<dbReference type="HOGENOM" id="CLU_3123487_0_0_9"/>
<keyword evidence="1" id="KW-0472">Membrane</keyword>
<evidence type="ECO:0000313" key="2">
    <source>
        <dbReference type="EMBL" id="AEW04168.1"/>
    </source>
</evidence>
<protein>
    <submittedName>
        <fullName evidence="2">Uncharacterized protein</fullName>
    </submittedName>
</protein>
<dbReference type="EMBL" id="CP003179">
    <property type="protein sequence ID" value="AEW04168.1"/>
    <property type="molecule type" value="Genomic_DNA"/>
</dbReference>
<keyword evidence="1" id="KW-1133">Transmembrane helix</keyword>
<feature type="transmembrane region" description="Helical" evidence="1">
    <location>
        <begin position="20"/>
        <end position="43"/>
    </location>
</feature>
<reference evidence="3" key="1">
    <citation type="submission" date="2011-12" db="EMBL/GenBank/DDBJ databases">
        <title>The complete genome of chromosome of Sulfobacillus acidophilus DSM 10332.</title>
        <authorList>
            <person name="Lucas S."/>
            <person name="Han J."/>
            <person name="Lapidus A."/>
            <person name="Bruce D."/>
            <person name="Goodwin L."/>
            <person name="Pitluck S."/>
            <person name="Peters L."/>
            <person name="Kyrpides N."/>
            <person name="Mavromatis K."/>
            <person name="Ivanova N."/>
            <person name="Mikhailova N."/>
            <person name="Chertkov O."/>
            <person name="Saunders E."/>
            <person name="Detter J.C."/>
            <person name="Tapia R."/>
            <person name="Han C."/>
            <person name="Land M."/>
            <person name="Hauser L."/>
            <person name="Markowitz V."/>
            <person name="Cheng J.-F."/>
            <person name="Hugenholtz P."/>
            <person name="Woyke T."/>
            <person name="Wu D."/>
            <person name="Pukall R."/>
            <person name="Gehrich-Schroeter G."/>
            <person name="Schneider S."/>
            <person name="Klenk H.-P."/>
            <person name="Eisen J.A."/>
        </authorList>
    </citation>
    <scope>NUCLEOTIDE SEQUENCE [LARGE SCALE GENOMIC DNA]</scope>
    <source>
        <strain evidence="3">ATCC 700253 / DSM 10332 / NAL</strain>
    </source>
</reference>
<proteinExistence type="predicted"/>
<keyword evidence="3" id="KW-1185">Reference proteome</keyword>
<dbReference type="KEGG" id="sap:Sulac_0655"/>
<keyword evidence="1" id="KW-0812">Transmembrane</keyword>
<evidence type="ECO:0000256" key="1">
    <source>
        <dbReference type="SAM" id="Phobius"/>
    </source>
</evidence>
<dbReference type="AlphaFoldDB" id="G8TZZ9"/>
<name>G8TZZ9_SULAD</name>
<dbReference type="Proteomes" id="UP000005439">
    <property type="component" value="Chromosome"/>
</dbReference>
<organism evidence="2 3">
    <name type="scientific">Sulfobacillus acidophilus (strain ATCC 700253 / DSM 10332 / NAL)</name>
    <dbReference type="NCBI Taxonomy" id="679936"/>
    <lineage>
        <taxon>Bacteria</taxon>
        <taxon>Bacillati</taxon>
        <taxon>Bacillota</taxon>
        <taxon>Clostridia</taxon>
        <taxon>Eubacteriales</taxon>
        <taxon>Clostridiales Family XVII. Incertae Sedis</taxon>
        <taxon>Sulfobacillus</taxon>
    </lineage>
</organism>
<reference evidence="2 3" key="2">
    <citation type="journal article" date="2012" name="Stand. Genomic Sci.">
        <title>Complete genome sequence of the moderately thermophilic mineral-sulfide-oxidizing firmicute Sulfobacillus acidophilus type strain (NAL(T)).</title>
        <authorList>
            <person name="Anderson I."/>
            <person name="Chertkov O."/>
            <person name="Chen A."/>
            <person name="Saunders E."/>
            <person name="Lapidus A."/>
            <person name="Nolan M."/>
            <person name="Lucas S."/>
            <person name="Hammon N."/>
            <person name="Deshpande S."/>
            <person name="Cheng J.F."/>
            <person name="Han C."/>
            <person name="Tapia R."/>
            <person name="Goodwin L.A."/>
            <person name="Pitluck S."/>
            <person name="Liolios K."/>
            <person name="Pagani I."/>
            <person name="Ivanova N."/>
            <person name="Mikhailova N."/>
            <person name="Pati A."/>
            <person name="Palaniappan K."/>
            <person name="Land M."/>
            <person name="Pan C."/>
            <person name="Rohde M."/>
            <person name="Pukall R."/>
            <person name="Goker M."/>
            <person name="Detter J.C."/>
            <person name="Woyke T."/>
            <person name="Bristow J."/>
            <person name="Eisen J.A."/>
            <person name="Markowitz V."/>
            <person name="Hugenholtz P."/>
            <person name="Kyrpides N.C."/>
            <person name="Klenk H.P."/>
            <person name="Mavromatis K."/>
        </authorList>
    </citation>
    <scope>NUCLEOTIDE SEQUENCE [LARGE SCALE GENOMIC DNA]</scope>
    <source>
        <strain evidence="3">ATCC 700253 / DSM 10332 / NAL</strain>
    </source>
</reference>
<dbReference type="STRING" id="679936.Sulac_0655"/>
<dbReference type="PATRIC" id="fig|679936.5.peg.705"/>
<sequence length="53" mass="5878">MTRMFGSRRRLRWRSPLGVLVGAGAVLGGLGALWAFYLAWWILGVWMTGGGRL</sequence>
<gene>
    <name evidence="2" type="ordered locus">Sulac_0655</name>
</gene>
<accession>G8TZZ9</accession>
<evidence type="ECO:0000313" key="3">
    <source>
        <dbReference type="Proteomes" id="UP000005439"/>
    </source>
</evidence>